<gene>
    <name evidence="2" type="ORF">E1283_36255</name>
</gene>
<evidence type="ECO:0000313" key="3">
    <source>
        <dbReference type="Proteomes" id="UP000295345"/>
    </source>
</evidence>
<dbReference type="RefSeq" id="WP_132822401.1">
    <property type="nucleotide sequence ID" value="NZ_SMKI01000830.1"/>
</dbReference>
<sequence>MQQRGSNRLNVIRDDLMKHDLQGLLRSEHPTRAEEWRDQEPAAEDDPALLDGPVPRTSAGGPREAEDEAFRFELARHLRRSEFPADRRALLRTLSETYAPDDLVETVRRLPADRTFVNVQEVTAALGRRPTA</sequence>
<protein>
    <submittedName>
        <fullName evidence="2">DUF2795 domain-containing protein</fullName>
    </submittedName>
</protein>
<reference evidence="2 3" key="1">
    <citation type="submission" date="2019-03" db="EMBL/GenBank/DDBJ databases">
        <title>Draft genome sequences of novel Actinobacteria.</title>
        <authorList>
            <person name="Sahin N."/>
            <person name="Ay H."/>
            <person name="Saygin H."/>
        </authorList>
    </citation>
    <scope>NUCLEOTIDE SEQUENCE [LARGE SCALE GENOMIC DNA]</scope>
    <source>
        <strain evidence="2 3">DSM 41900</strain>
    </source>
</reference>
<comment type="caution">
    <text evidence="2">The sequence shown here is derived from an EMBL/GenBank/DDBJ whole genome shotgun (WGS) entry which is preliminary data.</text>
</comment>
<feature type="region of interest" description="Disordered" evidence="1">
    <location>
        <begin position="20"/>
        <end position="66"/>
    </location>
</feature>
<name>A0A4R4SAG3_9ACTN</name>
<dbReference type="AlphaFoldDB" id="A0A4R4SAG3"/>
<dbReference type="Pfam" id="PF11387">
    <property type="entry name" value="DUF2795"/>
    <property type="match status" value="1"/>
</dbReference>
<dbReference type="Proteomes" id="UP000295345">
    <property type="component" value="Unassembled WGS sequence"/>
</dbReference>
<evidence type="ECO:0000313" key="2">
    <source>
        <dbReference type="EMBL" id="TDC60130.1"/>
    </source>
</evidence>
<dbReference type="InterPro" id="IPR021527">
    <property type="entry name" value="DUF2795"/>
</dbReference>
<evidence type="ECO:0000256" key="1">
    <source>
        <dbReference type="SAM" id="MobiDB-lite"/>
    </source>
</evidence>
<organism evidence="2 3">
    <name type="scientific">Streptomyces hainanensis</name>
    <dbReference type="NCBI Taxonomy" id="402648"/>
    <lineage>
        <taxon>Bacteria</taxon>
        <taxon>Bacillati</taxon>
        <taxon>Actinomycetota</taxon>
        <taxon>Actinomycetes</taxon>
        <taxon>Kitasatosporales</taxon>
        <taxon>Streptomycetaceae</taxon>
        <taxon>Streptomyces</taxon>
    </lineage>
</organism>
<dbReference type="OrthoDB" id="5519961at2"/>
<proteinExistence type="predicted"/>
<keyword evidence="3" id="KW-1185">Reference proteome</keyword>
<feature type="compositionally biased region" description="Basic and acidic residues" evidence="1">
    <location>
        <begin position="20"/>
        <end position="40"/>
    </location>
</feature>
<dbReference type="EMBL" id="SMKI01000830">
    <property type="protein sequence ID" value="TDC60130.1"/>
    <property type="molecule type" value="Genomic_DNA"/>
</dbReference>
<accession>A0A4R4SAG3</accession>